<evidence type="ECO:0000313" key="2">
    <source>
        <dbReference type="EMBL" id="MDT0646622.1"/>
    </source>
</evidence>
<feature type="transmembrane region" description="Helical" evidence="1">
    <location>
        <begin position="367"/>
        <end position="384"/>
    </location>
</feature>
<dbReference type="Pfam" id="PF09586">
    <property type="entry name" value="YfhO"/>
    <property type="match status" value="1"/>
</dbReference>
<dbReference type="InterPro" id="IPR018580">
    <property type="entry name" value="Uncharacterised_YfhO"/>
</dbReference>
<keyword evidence="1" id="KW-0472">Membrane</keyword>
<dbReference type="RefSeq" id="WP_311494790.1">
    <property type="nucleotide sequence ID" value="NZ_JAVRHO010000009.1"/>
</dbReference>
<comment type="caution">
    <text evidence="2">The sequence shown here is derived from an EMBL/GenBank/DDBJ whole genome shotgun (WGS) entry which is preliminary data.</text>
</comment>
<feature type="transmembrane region" description="Helical" evidence="1">
    <location>
        <begin position="169"/>
        <end position="185"/>
    </location>
</feature>
<sequence>MVKFKRILPHLFVLAGFVIIAVAYFNPVLQGKEIYQSDIVQYLGMAREQTDFREQTGEEPYWTDAAFGGMPTYQLGARYPHNYIKDLDSVLRFLPRPADYLFIYFLGFYILLLCLKLDYKLAFLGALAFGFSTYLIIILGVGHNAKAHAIAYMPMVLGGIVLIFRRKNSLGFILLAFAMALEIAANHFQMTYYLLLLVICLGIAYLIDAIRKEIISHYFKSLGIMVVAVILAIGANATNLLATQEYTAFSTRGDTGLTINPDGSEKTASGLDFEYITSYSYGIAESFNLFIPGFMGGSNSEDIGRDSEVYNAILGLGASPTQAASFAEGAPTYWGDQPYVGAPAYIGASVIFLFVFALFLIRGRLKWWIVGGSALALLLSWGKNLEFLTEFFINYVPLYNKFRAVTSIQVIIELCVPVLAVFGLYKLFNNFDKEEAKLNALKWVTVITGGLSVVFLLFKSVFFDFSGAGDSMLIEQLGIDFVRALKEDRRAIFTSDTIRSLIFVLLSAALIWFYLKKKISDKLVVAGFAVLFLVDLVGVDRRYVNNEDFVLARKMERPFEATQADQQILQDDSRYRVYDITGNPLSSSRASFFHNSIGGYHGAKPGRIQELFDFYIAGNNMEVLNMLNVKYFIVPTEEGVQAQQNPNNYGNAWFVEDVKWVDSANEEILALKEVDLQNTAVINEEFKDILGDNVGFNAKAEIKLVSEQPNELVYETSSDSNQLAVFSESYYQPGWQTYVDGKEVEHVQANYVLRAMNIPAGNHTVTFRFEPEVINTGSQITLASSIILGLCVLGGIFYGFRRDRKEEK</sequence>
<keyword evidence="1" id="KW-1133">Transmembrane helix</keyword>
<gene>
    <name evidence="2" type="ORF">RM545_07965</name>
</gene>
<organism evidence="2 3">
    <name type="scientific">Autumnicola lenta</name>
    <dbReference type="NCBI Taxonomy" id="3075593"/>
    <lineage>
        <taxon>Bacteria</taxon>
        <taxon>Pseudomonadati</taxon>
        <taxon>Bacteroidota</taxon>
        <taxon>Flavobacteriia</taxon>
        <taxon>Flavobacteriales</taxon>
        <taxon>Flavobacteriaceae</taxon>
        <taxon>Autumnicola</taxon>
    </lineage>
</organism>
<feature type="transmembrane region" description="Helical" evidence="1">
    <location>
        <begin position="342"/>
        <end position="360"/>
    </location>
</feature>
<feature type="transmembrane region" description="Helical" evidence="1">
    <location>
        <begin position="404"/>
        <end position="428"/>
    </location>
</feature>
<evidence type="ECO:0000256" key="1">
    <source>
        <dbReference type="SAM" id="Phobius"/>
    </source>
</evidence>
<feature type="transmembrane region" description="Helical" evidence="1">
    <location>
        <begin position="522"/>
        <end position="539"/>
    </location>
</feature>
<dbReference type="PANTHER" id="PTHR38454:SF1">
    <property type="entry name" value="INTEGRAL MEMBRANE PROTEIN"/>
    <property type="match status" value="1"/>
</dbReference>
<dbReference type="Proteomes" id="UP001245285">
    <property type="component" value="Unassembled WGS sequence"/>
</dbReference>
<accession>A0ABU3CJU1</accession>
<feature type="transmembrane region" description="Helical" evidence="1">
    <location>
        <begin position="440"/>
        <end position="463"/>
    </location>
</feature>
<feature type="transmembrane region" description="Helical" evidence="1">
    <location>
        <begin position="780"/>
        <end position="800"/>
    </location>
</feature>
<keyword evidence="1" id="KW-0812">Transmembrane</keyword>
<feature type="transmembrane region" description="Helical" evidence="1">
    <location>
        <begin position="122"/>
        <end position="141"/>
    </location>
</feature>
<feature type="transmembrane region" description="Helical" evidence="1">
    <location>
        <begin position="222"/>
        <end position="242"/>
    </location>
</feature>
<protein>
    <submittedName>
        <fullName evidence="2">YfhO family protein</fullName>
    </submittedName>
</protein>
<evidence type="ECO:0000313" key="3">
    <source>
        <dbReference type="Proteomes" id="UP001245285"/>
    </source>
</evidence>
<feature type="transmembrane region" description="Helical" evidence="1">
    <location>
        <begin position="147"/>
        <end position="164"/>
    </location>
</feature>
<feature type="transmembrane region" description="Helical" evidence="1">
    <location>
        <begin position="98"/>
        <end position="115"/>
    </location>
</feature>
<dbReference type="EMBL" id="JAVRHO010000009">
    <property type="protein sequence ID" value="MDT0646622.1"/>
    <property type="molecule type" value="Genomic_DNA"/>
</dbReference>
<proteinExistence type="predicted"/>
<feature type="transmembrane region" description="Helical" evidence="1">
    <location>
        <begin position="497"/>
        <end position="515"/>
    </location>
</feature>
<feature type="transmembrane region" description="Helical" evidence="1">
    <location>
        <begin position="191"/>
        <end position="210"/>
    </location>
</feature>
<keyword evidence="3" id="KW-1185">Reference proteome</keyword>
<dbReference type="PANTHER" id="PTHR38454">
    <property type="entry name" value="INTEGRAL MEMBRANE PROTEIN-RELATED"/>
    <property type="match status" value="1"/>
</dbReference>
<feature type="transmembrane region" description="Helical" evidence="1">
    <location>
        <begin position="7"/>
        <end position="25"/>
    </location>
</feature>
<name>A0ABU3CJU1_9FLAO</name>
<reference evidence="2 3" key="1">
    <citation type="submission" date="2023-09" db="EMBL/GenBank/DDBJ databases">
        <authorList>
            <person name="Rey-Velasco X."/>
        </authorList>
    </citation>
    <scope>NUCLEOTIDE SEQUENCE [LARGE SCALE GENOMIC DNA]</scope>
    <source>
        <strain evidence="2 3">F260</strain>
    </source>
</reference>